<feature type="compositionally biased region" description="Polar residues" evidence="1">
    <location>
        <begin position="105"/>
        <end position="114"/>
    </location>
</feature>
<protein>
    <recommendedName>
        <fullName evidence="4">Ig-like domain-containing protein</fullName>
    </recommendedName>
</protein>
<evidence type="ECO:0000259" key="4">
    <source>
        <dbReference type="PROSITE" id="PS50835"/>
    </source>
</evidence>
<name>A0AAD5L7F6_9CRUS</name>
<keyword evidence="3" id="KW-0732">Signal</keyword>
<feature type="signal peptide" evidence="3">
    <location>
        <begin position="1"/>
        <end position="19"/>
    </location>
</feature>
<feature type="compositionally biased region" description="Basic and acidic residues" evidence="1">
    <location>
        <begin position="267"/>
        <end position="283"/>
    </location>
</feature>
<organism evidence="5 6">
    <name type="scientific">Daphnia sinensis</name>
    <dbReference type="NCBI Taxonomy" id="1820382"/>
    <lineage>
        <taxon>Eukaryota</taxon>
        <taxon>Metazoa</taxon>
        <taxon>Ecdysozoa</taxon>
        <taxon>Arthropoda</taxon>
        <taxon>Crustacea</taxon>
        <taxon>Branchiopoda</taxon>
        <taxon>Diplostraca</taxon>
        <taxon>Cladocera</taxon>
        <taxon>Anomopoda</taxon>
        <taxon>Daphniidae</taxon>
        <taxon>Daphnia</taxon>
        <taxon>Daphnia similis group</taxon>
    </lineage>
</organism>
<dbReference type="EMBL" id="WJBH02000006">
    <property type="protein sequence ID" value="KAI9557560.1"/>
    <property type="molecule type" value="Genomic_DNA"/>
</dbReference>
<gene>
    <name evidence="5" type="ORF">GHT06_017388</name>
</gene>
<reference evidence="5 6" key="1">
    <citation type="submission" date="2022-05" db="EMBL/GenBank/DDBJ databases">
        <title>A multi-omics perspective on studying reproductive biology in Daphnia sinensis.</title>
        <authorList>
            <person name="Jia J."/>
        </authorList>
    </citation>
    <scope>NUCLEOTIDE SEQUENCE [LARGE SCALE GENOMIC DNA]</scope>
    <source>
        <strain evidence="5 6">WSL</strain>
    </source>
</reference>
<feature type="chain" id="PRO_5042203772" description="Ig-like domain-containing protein" evidence="3">
    <location>
        <begin position="20"/>
        <end position="697"/>
    </location>
</feature>
<evidence type="ECO:0000256" key="3">
    <source>
        <dbReference type="SAM" id="SignalP"/>
    </source>
</evidence>
<evidence type="ECO:0000313" key="5">
    <source>
        <dbReference type="EMBL" id="KAI9557560.1"/>
    </source>
</evidence>
<feature type="region of interest" description="Disordered" evidence="1">
    <location>
        <begin position="79"/>
        <end position="123"/>
    </location>
</feature>
<dbReference type="PROSITE" id="PS50835">
    <property type="entry name" value="IG_LIKE"/>
    <property type="match status" value="1"/>
</dbReference>
<feature type="compositionally biased region" description="Basic and acidic residues" evidence="1">
    <location>
        <begin position="79"/>
        <end position="88"/>
    </location>
</feature>
<comment type="caution">
    <text evidence="5">The sequence shown here is derived from an EMBL/GenBank/DDBJ whole genome shotgun (WGS) entry which is preliminary data.</text>
</comment>
<feature type="domain" description="Ig-like" evidence="4">
    <location>
        <begin position="485"/>
        <end position="603"/>
    </location>
</feature>
<proteinExistence type="predicted"/>
<sequence>MQWFVRTVFVLALTSSVLAKKSNYWWMFPNFDENGSNNRENLVANITQDDLRNGTDGQAPNLTTIVEGEFDLRSDVDSNEDYLDKNEDSGSSVFPTEDFERDNKTQTAPANENISDQDSDEDLDWIVDKDNRTDAKTLITGDTFERDNETKTEQENPSNPVKLDEAELSTDLTKEEDEVVHVDGDAHPSSKLEEEQRNGDQNAFSGDDELHEEKAEIESELEQIFKEQDEAVHEEGDVHPSSTIELEEISNTEDVEDLDFPPEEKDEPVHENGDAHPSSKFEVEENNDNADNLEDPDSADEISLSEDEVVPEETQPSEENVDGEDLNSDNSEEINNSSSKESQENNEENPIKENSSLLKSSNNDDLDFELSKEDVLEKDEDKEVEVALKRTQDDEASALLLNEDENIDDEDEMQPIKNEELSPIDSDYEDATLHWIDEELLNVKSSAVTDINPEDDIISEEEDTPTAVPIAPIFKTPLCSFDNRPFNLTVLPVNSISEMHGTDVSLLCKLVPHNASEIMPHFRLTWLFEKEGCQKDASDKNACTTVLTSKNYESPNSSNTLSYDLTKLNHTIHTGLYICDAEIYGCQSQNQNATQTSQALYLTVYIKPNYGLHIGIISSVCVLLLAILAGLVSYARRVQKQSKNRYQELLSSADIQYYPSKVLELPNSVYNTTTTGFVRMSASSFSSKSSFTSNDDV</sequence>
<feature type="compositionally biased region" description="Acidic residues" evidence="1">
    <location>
        <begin position="245"/>
        <end position="266"/>
    </location>
</feature>
<feature type="region of interest" description="Disordered" evidence="1">
    <location>
        <begin position="138"/>
        <end position="382"/>
    </location>
</feature>
<feature type="compositionally biased region" description="Acidic residues" evidence="1">
    <location>
        <begin position="284"/>
        <end position="332"/>
    </location>
</feature>
<dbReference type="Proteomes" id="UP000820818">
    <property type="component" value="Linkage Group LG6"/>
</dbReference>
<keyword evidence="2" id="KW-0812">Transmembrane</keyword>
<keyword evidence="2" id="KW-1133">Transmembrane helix</keyword>
<evidence type="ECO:0000313" key="6">
    <source>
        <dbReference type="Proteomes" id="UP000820818"/>
    </source>
</evidence>
<keyword evidence="6" id="KW-1185">Reference proteome</keyword>
<keyword evidence="2" id="KW-0472">Membrane</keyword>
<accession>A0AAD5L7F6</accession>
<feature type="compositionally biased region" description="Basic and acidic residues" evidence="1">
    <location>
        <begin position="211"/>
        <end position="238"/>
    </location>
</feature>
<feature type="compositionally biased region" description="Basic and acidic residues" evidence="1">
    <location>
        <begin position="143"/>
        <end position="154"/>
    </location>
</feature>
<feature type="compositionally biased region" description="Basic and acidic residues" evidence="1">
    <location>
        <begin position="179"/>
        <end position="198"/>
    </location>
</feature>
<feature type="transmembrane region" description="Helical" evidence="2">
    <location>
        <begin position="610"/>
        <end position="635"/>
    </location>
</feature>
<feature type="compositionally biased region" description="Low complexity" evidence="1">
    <location>
        <begin position="354"/>
        <end position="363"/>
    </location>
</feature>
<dbReference type="InterPro" id="IPR007110">
    <property type="entry name" value="Ig-like_dom"/>
</dbReference>
<feature type="compositionally biased region" description="Basic and acidic residues" evidence="1">
    <location>
        <begin position="369"/>
        <end position="382"/>
    </location>
</feature>
<evidence type="ECO:0000256" key="1">
    <source>
        <dbReference type="SAM" id="MobiDB-lite"/>
    </source>
</evidence>
<evidence type="ECO:0000256" key="2">
    <source>
        <dbReference type="SAM" id="Phobius"/>
    </source>
</evidence>
<dbReference type="AlphaFoldDB" id="A0AAD5L7F6"/>